<proteinExistence type="predicted"/>
<comment type="caution">
    <text evidence="1">The sequence shown here is derived from an EMBL/GenBank/DDBJ whole genome shotgun (WGS) entry which is preliminary data.</text>
</comment>
<sequence length="63" mass="7067">MDIKDSLERLKKANEENKTPITVNRGLLKSALMEIELQSKCHGESFATRMVVARLKDALGIKP</sequence>
<dbReference type="AlphaFoldDB" id="A0A1E7Z2N5"/>
<dbReference type="Proteomes" id="UP000243534">
    <property type="component" value="Unassembled WGS sequence"/>
</dbReference>
<dbReference type="RefSeq" id="WP_070134185.1">
    <property type="nucleotide sequence ID" value="NZ_LJAM02000007.1"/>
</dbReference>
<evidence type="ECO:0000313" key="1">
    <source>
        <dbReference type="EMBL" id="OFC63032.1"/>
    </source>
</evidence>
<evidence type="ECO:0000313" key="4">
    <source>
        <dbReference type="Proteomes" id="UP000244334"/>
    </source>
</evidence>
<gene>
    <name evidence="2" type="ORF">ACZ87_00226</name>
    <name evidence="1" type="ORF">BBW68_07080</name>
</gene>
<keyword evidence="4" id="KW-1185">Reference proteome</keyword>
<dbReference type="EMBL" id="MAYS01000142">
    <property type="protein sequence ID" value="OFC63032.1"/>
    <property type="molecule type" value="Genomic_DNA"/>
</dbReference>
<evidence type="ECO:0000313" key="3">
    <source>
        <dbReference type="Proteomes" id="UP000243534"/>
    </source>
</evidence>
<accession>A0A1E7Z2N5</accession>
<dbReference type="Proteomes" id="UP000244334">
    <property type="component" value="Unassembled WGS sequence"/>
</dbReference>
<evidence type="ECO:0000313" key="2">
    <source>
        <dbReference type="EMBL" id="RAP72948.1"/>
    </source>
</evidence>
<dbReference type="EMBL" id="LJAM02000007">
    <property type="protein sequence ID" value="RAP72948.1"/>
    <property type="molecule type" value="Genomic_DNA"/>
</dbReference>
<reference evidence="1 3" key="1">
    <citation type="submission" date="2016-07" db="EMBL/GenBank/DDBJ databases">
        <authorList>
            <person name="Yuval B."/>
        </authorList>
    </citation>
    <scope>NUCLEOTIDE SEQUENCE [LARGE SCALE GENOMIC DNA]</scope>
    <source>
        <strain evidence="1 3">IL</strain>
    </source>
</reference>
<reference evidence="2 4" key="2">
    <citation type="submission" date="2018-04" db="EMBL/GenBank/DDBJ databases">
        <title>Genomes of the Obligate Erwinia dacicola and Facultative Enterobacter sp. OLF Endosymbionts of the Olive Fruit fly, Bactrocera oleae.</title>
        <authorList>
            <person name="Estes A.M."/>
            <person name="Hearn D.J."/>
            <person name="Agarwal S."/>
            <person name="Pierson E.A."/>
            <person name="Dunning-Hotopp J.C."/>
        </authorList>
    </citation>
    <scope>NUCLEOTIDE SEQUENCE [LARGE SCALE GENOMIC DNA]</scope>
    <source>
        <strain evidence="2 4">Oroville</strain>
    </source>
</reference>
<organism evidence="1 3">
    <name type="scientific">Candidatus Erwinia dacicola</name>
    <dbReference type="NCBI Taxonomy" id="252393"/>
    <lineage>
        <taxon>Bacteria</taxon>
        <taxon>Pseudomonadati</taxon>
        <taxon>Pseudomonadota</taxon>
        <taxon>Gammaproteobacteria</taxon>
        <taxon>Enterobacterales</taxon>
        <taxon>Erwiniaceae</taxon>
        <taxon>Erwinia</taxon>
    </lineage>
</organism>
<name>A0A1E7Z2N5_9GAMM</name>
<protein>
    <submittedName>
        <fullName evidence="1">Uncharacterized protein</fullName>
    </submittedName>
</protein>